<sequence>MQRVRKLQLNVGDAGACGGGACASGRSGGAGCGSSGAGCGGGSLAGGRHSLELYLELYLHPLIECFYSLYHAGHRHAFLRFSISGLCAFAYYCLRGHESWLASLRIGLRMGISPKPSMLEVKSLLGSRRDLHKHD</sequence>
<accession>A0A8T0HC94</accession>
<dbReference type="AlphaFoldDB" id="A0A8T0HC94"/>
<keyword evidence="2" id="KW-1185">Reference proteome</keyword>
<evidence type="ECO:0000313" key="2">
    <source>
        <dbReference type="Proteomes" id="UP000822688"/>
    </source>
</evidence>
<organism evidence="1 2">
    <name type="scientific">Ceratodon purpureus</name>
    <name type="common">Fire moss</name>
    <name type="synonym">Dicranum purpureum</name>
    <dbReference type="NCBI Taxonomy" id="3225"/>
    <lineage>
        <taxon>Eukaryota</taxon>
        <taxon>Viridiplantae</taxon>
        <taxon>Streptophyta</taxon>
        <taxon>Embryophyta</taxon>
        <taxon>Bryophyta</taxon>
        <taxon>Bryophytina</taxon>
        <taxon>Bryopsida</taxon>
        <taxon>Dicranidae</taxon>
        <taxon>Pseudoditrichales</taxon>
        <taxon>Ditrichaceae</taxon>
        <taxon>Ceratodon</taxon>
    </lineage>
</organism>
<protein>
    <submittedName>
        <fullName evidence="1">Uncharacterized protein</fullName>
    </submittedName>
</protein>
<gene>
    <name evidence="1" type="ORF">KC19_7G181400</name>
</gene>
<proteinExistence type="predicted"/>
<evidence type="ECO:0000313" key="1">
    <source>
        <dbReference type="EMBL" id="KAG0568038.1"/>
    </source>
</evidence>
<reference evidence="1" key="1">
    <citation type="submission" date="2020-06" db="EMBL/GenBank/DDBJ databases">
        <title>WGS assembly of Ceratodon purpureus strain R40.</title>
        <authorList>
            <person name="Carey S.B."/>
            <person name="Jenkins J."/>
            <person name="Shu S."/>
            <person name="Lovell J.T."/>
            <person name="Sreedasyam A."/>
            <person name="Maumus F."/>
            <person name="Tiley G.P."/>
            <person name="Fernandez-Pozo N."/>
            <person name="Barry K."/>
            <person name="Chen C."/>
            <person name="Wang M."/>
            <person name="Lipzen A."/>
            <person name="Daum C."/>
            <person name="Saski C.A."/>
            <person name="Payton A.C."/>
            <person name="Mcbreen J.C."/>
            <person name="Conrad R.E."/>
            <person name="Kollar L.M."/>
            <person name="Olsson S."/>
            <person name="Huttunen S."/>
            <person name="Landis J.B."/>
            <person name="Wickett N.J."/>
            <person name="Johnson M.G."/>
            <person name="Rensing S.A."/>
            <person name="Grimwood J."/>
            <person name="Schmutz J."/>
            <person name="Mcdaniel S.F."/>
        </authorList>
    </citation>
    <scope>NUCLEOTIDE SEQUENCE</scope>
    <source>
        <strain evidence="1">R40</strain>
    </source>
</reference>
<name>A0A8T0HC94_CERPU</name>
<comment type="caution">
    <text evidence="1">The sequence shown here is derived from an EMBL/GenBank/DDBJ whole genome shotgun (WGS) entry which is preliminary data.</text>
</comment>
<dbReference type="EMBL" id="CM026428">
    <property type="protein sequence ID" value="KAG0568038.1"/>
    <property type="molecule type" value="Genomic_DNA"/>
</dbReference>
<dbReference type="Proteomes" id="UP000822688">
    <property type="component" value="Chromosome 7"/>
</dbReference>